<feature type="transmembrane region" description="Helical" evidence="9">
    <location>
        <begin position="478"/>
        <end position="497"/>
    </location>
</feature>
<dbReference type="Gene3D" id="1.20.1640.10">
    <property type="entry name" value="Multidrug efflux transporter AcrB transmembrane domain"/>
    <property type="match status" value="1"/>
</dbReference>
<evidence type="ECO:0000256" key="6">
    <source>
        <dbReference type="ARBA" id="ARBA00022989"/>
    </source>
</evidence>
<keyword evidence="8 9" id="KW-0472">Membrane</keyword>
<keyword evidence="5 9" id="KW-0653">Protein transport</keyword>
<keyword evidence="3 9" id="KW-1003">Cell membrane</keyword>
<dbReference type="InterPro" id="IPR054384">
    <property type="entry name" value="SecDF_P1_head"/>
</dbReference>
<feature type="compositionally biased region" description="Polar residues" evidence="10">
    <location>
        <begin position="135"/>
        <end position="144"/>
    </location>
</feature>
<dbReference type="Pfam" id="PF22599">
    <property type="entry name" value="SecDF_P1_head"/>
    <property type="match status" value="1"/>
</dbReference>
<sequence length="615" mass="64562">MASRRPRPGRHLIVFFLGLAVLYGLTALSQAGVKDPDTPWRPALGLDLQGGTRITLTAEKAPTKENLDEARRIIDQRVNGSGVAEAAVTTQGGRNIVVEVPGKTKNRNQLEETVKRQAQLRFRLVACSDQRPASCDTSGASTSGMGLGRAPLSLAEDDPTDTPSDAATDTATGTDTASGTPATDAPATDAPSGTPTDGATGAPTADDPGGDGKAWTVKDDIAWSRSPDQAAIALFNSYTCDAKGVVVDADGKPADQADDPDKPLVACSEPEKDAKGELKTPPIKFLLSRSVVEGTELDNASAQTPQNGVGWVVAIEMGNSKDRAHPKGSAGASSDFEAVSRAFAGTDEQFAVVLDGTVLTYPVMNSVITDGRSQIEGDFTEQEALDLANSLKFGALPIKFNDKQTSVEEIGPSLAGNQLSAGLTAGAIGLILVMLYCLFYYRGLGLVVVSSLFVAASITYALVLLLSKTAGFTLTLPGIAGLVIAVGITADSFVIFFERIRDEMREGKSMRVAVETGWARARVTRVAANTVQILSALVLYIFATGAVKGFGFALGLTTLIDLAVLFWFTKPMVSWLAQFKAFNSGHKLSGLSKETLGMDITPSRPRRTAVTGGDA</sequence>
<gene>
    <name evidence="9" type="primary">secD</name>
    <name evidence="14" type="ORF">BJ958_001081</name>
</gene>
<dbReference type="EMBL" id="JACCBF010000001">
    <property type="protein sequence ID" value="NYD29535.1"/>
    <property type="molecule type" value="Genomic_DNA"/>
</dbReference>
<evidence type="ECO:0000259" key="12">
    <source>
        <dbReference type="Pfam" id="PF21760"/>
    </source>
</evidence>
<feature type="transmembrane region" description="Helical" evidence="9">
    <location>
        <begin position="419"/>
        <end position="439"/>
    </location>
</feature>
<feature type="transmembrane region" description="Helical" evidence="9">
    <location>
        <begin position="446"/>
        <end position="466"/>
    </location>
</feature>
<dbReference type="GO" id="GO:0043952">
    <property type="term" value="P:protein transport by the Sec complex"/>
    <property type="evidence" value="ECO:0007669"/>
    <property type="project" value="UniProtKB-UniRule"/>
</dbReference>
<evidence type="ECO:0000256" key="8">
    <source>
        <dbReference type="ARBA" id="ARBA00023136"/>
    </source>
</evidence>
<dbReference type="SUPFAM" id="SSF82866">
    <property type="entry name" value="Multidrug efflux transporter AcrB transmembrane domain"/>
    <property type="match status" value="1"/>
</dbReference>
<evidence type="ECO:0000259" key="11">
    <source>
        <dbReference type="Pfam" id="PF02355"/>
    </source>
</evidence>
<keyword evidence="4 9" id="KW-0812">Transmembrane</keyword>
<dbReference type="GO" id="GO:0065002">
    <property type="term" value="P:intracellular protein transmembrane transport"/>
    <property type="evidence" value="ECO:0007669"/>
    <property type="project" value="UniProtKB-UniRule"/>
</dbReference>
<accession>A0A852RE62</accession>
<dbReference type="Gene3D" id="3.30.70.3220">
    <property type="match status" value="1"/>
</dbReference>
<dbReference type="Pfam" id="PF07549">
    <property type="entry name" value="Sec_GG"/>
    <property type="match status" value="1"/>
</dbReference>
<comment type="caution">
    <text evidence="9">Lacks conserved residue(s) required for the propagation of feature annotation.</text>
</comment>
<dbReference type="AlphaFoldDB" id="A0A852RE62"/>
<dbReference type="GO" id="GO:0005886">
    <property type="term" value="C:plasma membrane"/>
    <property type="evidence" value="ECO:0007669"/>
    <property type="project" value="UniProtKB-SubCell"/>
</dbReference>
<dbReference type="Pfam" id="PF02355">
    <property type="entry name" value="SecD_SecF_C"/>
    <property type="match status" value="1"/>
</dbReference>
<dbReference type="InterPro" id="IPR048634">
    <property type="entry name" value="SecD_SecF_C"/>
</dbReference>
<comment type="function">
    <text evidence="9">Part of the Sec protein translocase complex. Interacts with the SecYEG preprotein conducting channel. SecDF uses the proton motive force (PMF) to complete protein translocation after the ATP-dependent function of SecA.</text>
</comment>
<evidence type="ECO:0000256" key="3">
    <source>
        <dbReference type="ARBA" id="ARBA00022475"/>
    </source>
</evidence>
<comment type="subcellular location">
    <subcellularLocation>
        <location evidence="1 9">Cell membrane</location>
        <topology evidence="1 9">Multi-pass membrane protein</topology>
    </subcellularLocation>
</comment>
<dbReference type="HAMAP" id="MF_01463_B">
    <property type="entry name" value="SecD_B"/>
    <property type="match status" value="1"/>
</dbReference>
<feature type="compositionally biased region" description="Low complexity" evidence="10">
    <location>
        <begin position="161"/>
        <end position="207"/>
    </location>
</feature>
<dbReference type="InterPro" id="IPR022646">
    <property type="entry name" value="SecD/SecF_CS"/>
</dbReference>
<keyword evidence="2 9" id="KW-0813">Transport</keyword>
<evidence type="ECO:0000256" key="10">
    <source>
        <dbReference type="SAM" id="MobiDB-lite"/>
    </source>
</evidence>
<dbReference type="NCBIfam" id="TIGR00916">
    <property type="entry name" value="2A0604s01"/>
    <property type="match status" value="1"/>
</dbReference>
<organism evidence="14 15">
    <name type="scientific">Nocardioides kongjuensis</name>
    <dbReference type="NCBI Taxonomy" id="349522"/>
    <lineage>
        <taxon>Bacteria</taxon>
        <taxon>Bacillati</taxon>
        <taxon>Actinomycetota</taxon>
        <taxon>Actinomycetes</taxon>
        <taxon>Propionibacteriales</taxon>
        <taxon>Nocardioidaceae</taxon>
        <taxon>Nocardioides</taxon>
    </lineage>
</organism>
<keyword evidence="6 9" id="KW-1133">Transmembrane helix</keyword>
<dbReference type="PANTHER" id="PTHR30081:SF1">
    <property type="entry name" value="PROTEIN TRANSLOCASE SUBUNIT SECD"/>
    <property type="match status" value="1"/>
</dbReference>
<dbReference type="InterPro" id="IPR005791">
    <property type="entry name" value="SecD"/>
</dbReference>
<evidence type="ECO:0000256" key="7">
    <source>
        <dbReference type="ARBA" id="ARBA00023010"/>
    </source>
</evidence>
<protein>
    <recommendedName>
        <fullName evidence="9">Protein translocase subunit SecD</fullName>
    </recommendedName>
</protein>
<dbReference type="InterPro" id="IPR022813">
    <property type="entry name" value="SecD/SecF_arch_bac"/>
</dbReference>
<dbReference type="InterPro" id="IPR048631">
    <property type="entry name" value="SecD_1st"/>
</dbReference>
<evidence type="ECO:0000256" key="4">
    <source>
        <dbReference type="ARBA" id="ARBA00022692"/>
    </source>
</evidence>
<dbReference type="InterPro" id="IPR055344">
    <property type="entry name" value="SecD_SecF_C_bact"/>
</dbReference>
<feature type="transmembrane region" description="Helical" evidence="9">
    <location>
        <begin position="526"/>
        <end position="543"/>
    </location>
</feature>
<reference evidence="14 15" key="1">
    <citation type="submission" date="2020-07" db="EMBL/GenBank/DDBJ databases">
        <title>Sequencing the genomes of 1000 actinobacteria strains.</title>
        <authorList>
            <person name="Klenk H.-P."/>
        </authorList>
    </citation>
    <scope>NUCLEOTIDE SEQUENCE [LARGE SCALE GENOMIC DNA]</scope>
    <source>
        <strain evidence="14 15">DSM 19082</strain>
    </source>
</reference>
<evidence type="ECO:0000313" key="15">
    <source>
        <dbReference type="Proteomes" id="UP000582231"/>
    </source>
</evidence>
<dbReference type="Proteomes" id="UP000582231">
    <property type="component" value="Unassembled WGS sequence"/>
</dbReference>
<feature type="region of interest" description="Disordered" evidence="10">
    <location>
        <begin position="129"/>
        <end position="215"/>
    </location>
</feature>
<feature type="domain" description="Protein translocase subunit SecDF P1" evidence="12">
    <location>
        <begin position="68"/>
        <end position="126"/>
    </location>
</feature>
<dbReference type="RefSeq" id="WP_179725902.1">
    <property type="nucleotide sequence ID" value="NZ_BAABEF010000001.1"/>
</dbReference>
<proteinExistence type="inferred from homology"/>
<evidence type="ECO:0000256" key="9">
    <source>
        <dbReference type="HAMAP-Rule" id="MF_01463"/>
    </source>
</evidence>
<dbReference type="Pfam" id="PF21760">
    <property type="entry name" value="SecD_1st"/>
    <property type="match status" value="1"/>
</dbReference>
<dbReference type="GO" id="GO:0006605">
    <property type="term" value="P:protein targeting"/>
    <property type="evidence" value="ECO:0007669"/>
    <property type="project" value="UniProtKB-UniRule"/>
</dbReference>
<name>A0A852RE62_9ACTN</name>
<keyword evidence="7 9" id="KW-0811">Translocation</keyword>
<feature type="domain" description="Protein export membrane protein SecD/SecF C-terminal" evidence="11">
    <location>
        <begin position="401"/>
        <end position="576"/>
    </location>
</feature>
<comment type="caution">
    <text evidence="14">The sequence shown here is derived from an EMBL/GenBank/DDBJ whole genome shotgun (WGS) entry which is preliminary data.</text>
</comment>
<feature type="domain" description="SecDF P1 head subdomain" evidence="13">
    <location>
        <begin position="284"/>
        <end position="398"/>
    </location>
</feature>
<feature type="transmembrane region" description="Helical" evidence="9">
    <location>
        <begin position="549"/>
        <end position="568"/>
    </location>
</feature>
<evidence type="ECO:0000259" key="13">
    <source>
        <dbReference type="Pfam" id="PF22599"/>
    </source>
</evidence>
<dbReference type="NCBIfam" id="TIGR01129">
    <property type="entry name" value="secD"/>
    <property type="match status" value="1"/>
</dbReference>
<evidence type="ECO:0000256" key="5">
    <source>
        <dbReference type="ARBA" id="ARBA00022927"/>
    </source>
</evidence>
<dbReference type="GO" id="GO:0015450">
    <property type="term" value="F:protein-transporting ATPase activity"/>
    <property type="evidence" value="ECO:0007669"/>
    <property type="project" value="InterPro"/>
</dbReference>
<evidence type="ECO:0000313" key="14">
    <source>
        <dbReference type="EMBL" id="NYD29535.1"/>
    </source>
</evidence>
<comment type="similarity">
    <text evidence="9">Belongs to the SecD/SecF family. SecD subfamily.</text>
</comment>
<evidence type="ECO:0000256" key="1">
    <source>
        <dbReference type="ARBA" id="ARBA00004651"/>
    </source>
</evidence>
<evidence type="ECO:0000256" key="2">
    <source>
        <dbReference type="ARBA" id="ARBA00022448"/>
    </source>
</evidence>
<keyword evidence="15" id="KW-1185">Reference proteome</keyword>
<dbReference type="PANTHER" id="PTHR30081">
    <property type="entry name" value="PROTEIN-EXPORT MEMBRANE PROTEIN SEC"/>
    <property type="match status" value="1"/>
</dbReference>
<comment type="subunit">
    <text evidence="9">Forms a complex with SecF. Part of the essential Sec protein translocation apparatus which comprises SecA, SecYEG and auxiliary proteins SecDF. Other proteins may also be involved.</text>
</comment>
<dbReference type="Gene3D" id="3.30.1360.200">
    <property type="match status" value="1"/>
</dbReference>